<reference evidence="4 5" key="2">
    <citation type="submission" date="2024-03" db="EMBL/GenBank/DDBJ databases">
        <title>Complete genome sequence of the green alga Chloropicon roscoffensis RCC1871.</title>
        <authorList>
            <person name="Lemieux C."/>
            <person name="Pombert J.-F."/>
            <person name="Otis C."/>
            <person name="Turmel M."/>
        </authorList>
    </citation>
    <scope>NUCLEOTIDE SEQUENCE [LARGE SCALE GENOMIC DNA]</scope>
    <source>
        <strain evidence="4 5">RCC1871</strain>
    </source>
</reference>
<dbReference type="Gene3D" id="1.10.472.10">
    <property type="entry name" value="Cyclin-like"/>
    <property type="match status" value="2"/>
</dbReference>
<dbReference type="Pfam" id="PF00134">
    <property type="entry name" value="Cyclin_N"/>
    <property type="match status" value="1"/>
</dbReference>
<organism evidence="3">
    <name type="scientific">Chloropicon roscoffensis</name>
    <dbReference type="NCBI Taxonomy" id="1461544"/>
    <lineage>
        <taxon>Eukaryota</taxon>
        <taxon>Viridiplantae</taxon>
        <taxon>Chlorophyta</taxon>
        <taxon>Chloropicophyceae</taxon>
        <taxon>Chloropicales</taxon>
        <taxon>Chloropicaceae</taxon>
        <taxon>Chloropicon</taxon>
    </lineage>
</organism>
<gene>
    <name evidence="3" type="ORF">CROS1312_LOCUS221</name>
    <name evidence="4" type="ORF">HKI87_01g00300</name>
</gene>
<protein>
    <submittedName>
        <fullName evidence="4">Cyclin</fullName>
    </submittedName>
</protein>
<dbReference type="EMBL" id="HBHM01000306">
    <property type="protein sequence ID" value="CAD9720955.1"/>
    <property type="molecule type" value="Transcribed_RNA"/>
</dbReference>
<feature type="region of interest" description="Disordered" evidence="1">
    <location>
        <begin position="19"/>
        <end position="60"/>
    </location>
</feature>
<dbReference type="GO" id="GO:0016538">
    <property type="term" value="F:cyclin-dependent protein serine/threonine kinase regulator activity"/>
    <property type="evidence" value="ECO:0007669"/>
    <property type="project" value="InterPro"/>
</dbReference>
<name>A0A7S2T8C5_9CHLO</name>
<dbReference type="AlphaFoldDB" id="A0A7S2T8C5"/>
<dbReference type="InterPro" id="IPR006671">
    <property type="entry name" value="Cyclin_N"/>
</dbReference>
<dbReference type="PIRSF" id="PIRSF028758">
    <property type="entry name" value="Cyclin, C/H/G types"/>
    <property type="match status" value="1"/>
</dbReference>
<evidence type="ECO:0000256" key="1">
    <source>
        <dbReference type="SAM" id="MobiDB-lite"/>
    </source>
</evidence>
<dbReference type="PANTHER" id="PTHR10026">
    <property type="entry name" value="CYCLIN"/>
    <property type="match status" value="1"/>
</dbReference>
<keyword evidence="5" id="KW-1185">Reference proteome</keyword>
<accession>A0A7S2T8C5</accession>
<dbReference type="SUPFAM" id="SSF47954">
    <property type="entry name" value="Cyclin-like"/>
    <property type="match status" value="2"/>
</dbReference>
<proteinExistence type="predicted"/>
<reference evidence="3" key="1">
    <citation type="submission" date="2021-01" db="EMBL/GenBank/DDBJ databases">
        <authorList>
            <person name="Corre E."/>
            <person name="Pelletier E."/>
            <person name="Niang G."/>
            <person name="Scheremetjew M."/>
            <person name="Finn R."/>
            <person name="Kale V."/>
            <person name="Holt S."/>
            <person name="Cochrane G."/>
            <person name="Meng A."/>
            <person name="Brown T."/>
            <person name="Cohen L."/>
        </authorList>
    </citation>
    <scope>NUCLEOTIDE SEQUENCE</scope>
    <source>
        <strain evidence="3">RCC2335</strain>
    </source>
</reference>
<dbReference type="GO" id="GO:0006357">
    <property type="term" value="P:regulation of transcription by RNA polymerase II"/>
    <property type="evidence" value="ECO:0007669"/>
    <property type="project" value="InterPro"/>
</dbReference>
<dbReference type="InterPro" id="IPR036915">
    <property type="entry name" value="Cyclin-like_sf"/>
</dbReference>
<feature type="compositionally biased region" description="Basic residues" evidence="1">
    <location>
        <begin position="29"/>
        <end position="40"/>
    </location>
</feature>
<dbReference type="InterPro" id="IPR043198">
    <property type="entry name" value="Cyclin/Ssn8"/>
</dbReference>
<sequence length="260" mass="28432">MAANFWSSSQCDLLLEARERRAEEASRAPKPKARPRRRQIVLRGVEPEPGEPGSSGGGPGSVVTQLVDYAVLLSKELKIRQRPVLTACAYLWRLRPETLDPPENAVGWSELDDERHITAVTMACVYLACKVEEQPVSADKVAGFSQGLCSATDLLDAELCVLEDLSASLVVHHPIDDVERYASLVHADGEASKVAMACAEETRRTDLLLRYPPHVIALGCLRVAMALEGADTLPWCEQNGVCKEDVKGVCAELVKRCRSL</sequence>
<dbReference type="EMBL" id="CP151501">
    <property type="protein sequence ID" value="WZN58508.1"/>
    <property type="molecule type" value="Genomic_DNA"/>
</dbReference>
<evidence type="ECO:0000313" key="4">
    <source>
        <dbReference type="EMBL" id="WZN58508.1"/>
    </source>
</evidence>
<dbReference type="Proteomes" id="UP001472866">
    <property type="component" value="Chromosome 01"/>
</dbReference>
<evidence type="ECO:0000313" key="3">
    <source>
        <dbReference type="EMBL" id="CAD9720955.1"/>
    </source>
</evidence>
<evidence type="ECO:0000259" key="2">
    <source>
        <dbReference type="Pfam" id="PF00134"/>
    </source>
</evidence>
<feature type="domain" description="Cyclin N-terminal" evidence="2">
    <location>
        <begin position="65"/>
        <end position="167"/>
    </location>
</feature>
<evidence type="ECO:0000313" key="5">
    <source>
        <dbReference type="Proteomes" id="UP001472866"/>
    </source>
</evidence>